<evidence type="ECO:0000313" key="2">
    <source>
        <dbReference type="EMBL" id="TWI92979.1"/>
    </source>
</evidence>
<feature type="transmembrane region" description="Helical" evidence="1">
    <location>
        <begin position="21"/>
        <end position="44"/>
    </location>
</feature>
<comment type="caution">
    <text evidence="2">The sequence shown here is derived from an EMBL/GenBank/DDBJ whole genome shotgun (WGS) entry which is preliminary data.</text>
</comment>
<keyword evidence="1" id="KW-0812">Transmembrane</keyword>
<reference evidence="2 3" key="1">
    <citation type="submission" date="2019-07" db="EMBL/GenBank/DDBJ databases">
        <title>Genomic Encyclopedia of Archaeal and Bacterial Type Strains, Phase II (KMG-II): from individual species to whole genera.</title>
        <authorList>
            <person name="Goeker M."/>
        </authorList>
    </citation>
    <scope>NUCLEOTIDE SEQUENCE [LARGE SCALE GENOMIC DNA]</scope>
    <source>
        <strain evidence="2 3">ATCC BAA-252</strain>
    </source>
</reference>
<dbReference type="Proteomes" id="UP000320593">
    <property type="component" value="Unassembled WGS sequence"/>
</dbReference>
<organism evidence="2 3">
    <name type="scientific">Roseibium hamelinense</name>
    <dbReference type="NCBI Taxonomy" id="150831"/>
    <lineage>
        <taxon>Bacteria</taxon>
        <taxon>Pseudomonadati</taxon>
        <taxon>Pseudomonadota</taxon>
        <taxon>Alphaproteobacteria</taxon>
        <taxon>Hyphomicrobiales</taxon>
        <taxon>Stappiaceae</taxon>
        <taxon>Roseibium</taxon>
    </lineage>
</organism>
<name>A0A562TH52_9HYPH</name>
<proteinExistence type="predicted"/>
<dbReference type="AlphaFoldDB" id="A0A562TH52"/>
<evidence type="ECO:0000313" key="3">
    <source>
        <dbReference type="Proteomes" id="UP000320593"/>
    </source>
</evidence>
<accession>A0A562TH52</accession>
<keyword evidence="3" id="KW-1185">Reference proteome</keyword>
<dbReference type="RefSeq" id="WP_145340493.1">
    <property type="nucleotide sequence ID" value="NZ_SMLY01000087.1"/>
</dbReference>
<dbReference type="EMBL" id="VLLF01000001">
    <property type="protein sequence ID" value="TWI92979.1"/>
    <property type="molecule type" value="Genomic_DNA"/>
</dbReference>
<keyword evidence="1" id="KW-1133">Transmembrane helix</keyword>
<evidence type="ECO:0000256" key="1">
    <source>
        <dbReference type="SAM" id="Phobius"/>
    </source>
</evidence>
<gene>
    <name evidence="2" type="ORF">JM93_00531</name>
</gene>
<keyword evidence="1" id="KW-0472">Membrane</keyword>
<sequence length="70" mass="7446">MSTIPIGMWFFGILSALETQNVVLMISGGCLLAASLLVLAVPYLSSLAGMTSDTLDGAYTRVYPKLFTVD</sequence>
<protein>
    <submittedName>
        <fullName evidence="2">Uncharacterized protein</fullName>
    </submittedName>
</protein>